<evidence type="ECO:0000313" key="5">
    <source>
        <dbReference type="EMBL" id="SCN62190.1"/>
    </source>
</evidence>
<comment type="similarity">
    <text evidence="1">Belongs to the CACTIN family.</text>
</comment>
<sequence length="752" mass="91374">MKHHFNYTDECNPFGDNTLSTPFVWKLKNKYEKIKHGNKIKVTTNSLLENSLSKISEIEQVKKRREERDKERAMFEDYKLQLEKQRNQINIKEYIEQEELFFINQQIQSSDDRISHNHIQIVDIFRIATKIDSGESIQNVYLENYLTPFYYMLEDKNKDEDQKTITVKDLKKERENLMKHHFNYTDECNPFGDNTLSTPFVWKLKNKYEKIKHGNKIKVTTNSLLENSLSKISEIEQVKKRREERDKERAMFEDYKLQLEKQRNQINIKEYIEQEELFFINQQIQSSDDRISHNHIQIVDIFRIATKIDSGESIQNVYLENYLTPFYYMLEDLNERDLENCTKQIKLLISHDRLFNEKKYHNYWNSLYFFCEYYLNKFNDDEPYKAKELDEKTNKKIEEFFKNKDYDELITYEHKIKNKIITNDTEKFDSIFWNNILLKIPFFKAKYILDDFRNKLLKKINITTGHFEKKKISQNRRPNQEKKEIDDSEKIIFECKSIELLPFETFEDDENVHVYLPHEELEERKEINENIFLRLQKNIIDTNIEDEEEREDTHIKYENIKKSDILEKGDELNDNHFNMINKLFTKEKQIYDHFVQKERQKGNKDGIILKDVTYKSNNRINNTITTLLKNNLMISRKPLYFNRIKTSFDWNKYNKTHYDYENTPPKYICGYKFNIFYTNLLNSNQKPSWKICPCDEEGTVLIVFHGGPPYIDIAFKIINSEWSYDKHRGFRNVFSRGILQLYFNFKKKRYRR</sequence>
<dbReference type="GO" id="GO:0005737">
    <property type="term" value="C:cytoplasm"/>
    <property type="evidence" value="ECO:0007669"/>
    <property type="project" value="TreeGrafter"/>
</dbReference>
<dbReference type="Pfam" id="PF10312">
    <property type="entry name" value="Cactin_mid"/>
    <property type="match status" value="2"/>
</dbReference>
<dbReference type="PANTHER" id="PTHR21737:SF4">
    <property type="entry name" value="SPLICING FACTOR CACTIN"/>
    <property type="match status" value="1"/>
</dbReference>
<name>A0A1D3S109_PLACE</name>
<dbReference type="Proteomes" id="UP000195879">
    <property type="component" value="Chromosome 12"/>
</dbReference>
<evidence type="ECO:0000256" key="1">
    <source>
        <dbReference type="ARBA" id="ARBA00006895"/>
    </source>
</evidence>
<dbReference type="GO" id="GO:0005681">
    <property type="term" value="C:spliceosomal complex"/>
    <property type="evidence" value="ECO:0007669"/>
    <property type="project" value="TreeGrafter"/>
</dbReference>
<dbReference type="PANTHER" id="PTHR21737">
    <property type="entry name" value="POLYGLUTAMINE BINDING PROTEIN 1/MARVEL MEMBRANE-ASSOCIATING DOMAIN CONTAINING 3"/>
    <property type="match status" value="1"/>
</dbReference>
<organism evidence="5 6">
    <name type="scientific">Plasmodium chabaudi adami</name>
    <dbReference type="NCBI Taxonomy" id="5826"/>
    <lineage>
        <taxon>Eukaryota</taxon>
        <taxon>Sar</taxon>
        <taxon>Alveolata</taxon>
        <taxon>Apicomplexa</taxon>
        <taxon>Aconoidasida</taxon>
        <taxon>Haemosporida</taxon>
        <taxon>Plasmodiidae</taxon>
        <taxon>Plasmodium</taxon>
        <taxon>Plasmodium (Vinckeia)</taxon>
    </lineage>
</organism>
<dbReference type="OrthoDB" id="265955at2759"/>
<feature type="domain" description="Splicing factor cactin central" evidence="4">
    <location>
        <begin position="261"/>
        <end position="452"/>
    </location>
</feature>
<dbReference type="AlphaFoldDB" id="A0A1D3S109"/>
<dbReference type="EMBL" id="LT608206">
    <property type="protein sequence ID" value="SCN62190.1"/>
    <property type="molecule type" value="Genomic_DNA"/>
</dbReference>
<accession>A0A1D3S109</accession>
<evidence type="ECO:0000256" key="2">
    <source>
        <dbReference type="ARBA" id="ARBA00034534"/>
    </source>
</evidence>
<feature type="domain" description="Splicing factor cactin central" evidence="4">
    <location>
        <begin position="84"/>
        <end position="160"/>
    </location>
</feature>
<evidence type="ECO:0000259" key="4">
    <source>
        <dbReference type="Pfam" id="PF10312"/>
    </source>
</evidence>
<dbReference type="SMART" id="SM01050">
    <property type="entry name" value="CactinC_cactus"/>
    <property type="match status" value="1"/>
</dbReference>
<reference evidence="5 6" key="1">
    <citation type="submission" date="2016-08" db="EMBL/GenBank/DDBJ databases">
        <authorList>
            <consortium name="Pathogen Informatics"/>
        </authorList>
    </citation>
    <scope>NUCLEOTIDE SEQUENCE [LARGE SCALE GENOMIC DNA]</scope>
    <source>
        <strain evidence="5 6">DK</strain>
    </source>
</reference>
<dbReference type="Pfam" id="PF09732">
    <property type="entry name" value="CactinC_cactus"/>
    <property type="match status" value="1"/>
</dbReference>
<evidence type="ECO:0000313" key="6">
    <source>
        <dbReference type="Proteomes" id="UP000195879"/>
    </source>
</evidence>
<dbReference type="InterPro" id="IPR019134">
    <property type="entry name" value="Cactin_C"/>
</dbReference>
<protein>
    <recommendedName>
        <fullName evidence="2">Splicing factor Cactin</fullName>
    </recommendedName>
</protein>
<proteinExistence type="inferred from homology"/>
<evidence type="ECO:0000259" key="3">
    <source>
        <dbReference type="Pfam" id="PF09732"/>
    </source>
</evidence>
<gene>
    <name evidence="5" type="ORF">PCHDK_000335500</name>
</gene>
<dbReference type="GO" id="GO:0045292">
    <property type="term" value="P:mRNA cis splicing, via spliceosome"/>
    <property type="evidence" value="ECO:0007669"/>
    <property type="project" value="TreeGrafter"/>
</dbReference>
<dbReference type="InterPro" id="IPR018816">
    <property type="entry name" value="Cactin_central"/>
</dbReference>
<feature type="domain" description="Splicing factor Cactin C-terminal" evidence="3">
    <location>
        <begin position="633"/>
        <end position="752"/>
    </location>
</feature>